<evidence type="ECO:0000256" key="2">
    <source>
        <dbReference type="ARBA" id="ARBA00022737"/>
    </source>
</evidence>
<dbReference type="GO" id="GO:0006281">
    <property type="term" value="P:DNA repair"/>
    <property type="evidence" value="ECO:0007669"/>
    <property type="project" value="UniProtKB-KW"/>
</dbReference>
<keyword evidence="9" id="KW-1185">Reference proteome</keyword>
<comment type="similarity">
    <text evidence="1">Belongs to the BLM10 family.</text>
</comment>
<evidence type="ECO:0000256" key="5">
    <source>
        <dbReference type="SAM" id="MobiDB-lite"/>
    </source>
</evidence>
<dbReference type="Gene3D" id="1.25.10.10">
    <property type="entry name" value="Leucine-rich Repeat Variant"/>
    <property type="match status" value="1"/>
</dbReference>
<feature type="region of interest" description="Disordered" evidence="5">
    <location>
        <begin position="1428"/>
        <end position="1454"/>
    </location>
</feature>
<evidence type="ECO:0000256" key="1">
    <source>
        <dbReference type="ARBA" id="ARBA00005739"/>
    </source>
</evidence>
<dbReference type="PANTHER" id="PTHR32170:SF3">
    <property type="entry name" value="PROTEASOME ACTIVATOR COMPLEX SUBUNIT 4"/>
    <property type="match status" value="1"/>
</dbReference>
<keyword evidence="3" id="KW-0227">DNA damage</keyword>
<feature type="compositionally biased region" description="Pro residues" evidence="5">
    <location>
        <begin position="1432"/>
        <end position="1448"/>
    </location>
</feature>
<dbReference type="Pfam" id="PF16507">
    <property type="entry name" value="HEAT_PSME4_mid"/>
    <property type="match status" value="1"/>
</dbReference>
<dbReference type="GO" id="GO:0010499">
    <property type="term" value="P:proteasomal ubiquitin-independent protein catabolic process"/>
    <property type="evidence" value="ECO:0007669"/>
    <property type="project" value="TreeGrafter"/>
</dbReference>
<dbReference type="GO" id="GO:0016504">
    <property type="term" value="F:peptidase activator activity"/>
    <property type="evidence" value="ECO:0007669"/>
    <property type="project" value="InterPro"/>
</dbReference>
<dbReference type="InterPro" id="IPR035309">
    <property type="entry name" value="PSME4"/>
</dbReference>
<evidence type="ECO:0000313" key="8">
    <source>
        <dbReference type="EMBL" id="CAH0370071.1"/>
    </source>
</evidence>
<accession>A0A8J2SG48</accession>
<organism evidence="8 9">
    <name type="scientific">Pelagomonas calceolata</name>
    <dbReference type="NCBI Taxonomy" id="35677"/>
    <lineage>
        <taxon>Eukaryota</taxon>
        <taxon>Sar</taxon>
        <taxon>Stramenopiles</taxon>
        <taxon>Ochrophyta</taxon>
        <taxon>Pelagophyceae</taxon>
        <taxon>Pelagomonadales</taxon>
        <taxon>Pelagomonadaceae</taxon>
        <taxon>Pelagomonas</taxon>
    </lineage>
</organism>
<dbReference type="SUPFAM" id="SSF48371">
    <property type="entry name" value="ARM repeat"/>
    <property type="match status" value="1"/>
</dbReference>
<name>A0A8J2SG48_9STRA</name>
<comment type="caution">
    <text evidence="8">The sequence shown here is derived from an EMBL/GenBank/DDBJ whole genome shotgun (WGS) entry which is preliminary data.</text>
</comment>
<evidence type="ECO:0000259" key="7">
    <source>
        <dbReference type="Pfam" id="PF16507"/>
    </source>
</evidence>
<dbReference type="InterPro" id="IPR011989">
    <property type="entry name" value="ARM-like"/>
</dbReference>
<dbReference type="InterPro" id="IPR021843">
    <property type="entry name" value="PSME4_C"/>
</dbReference>
<dbReference type="Proteomes" id="UP000789595">
    <property type="component" value="Unassembled WGS sequence"/>
</dbReference>
<keyword evidence="4" id="KW-0234">DNA repair</keyword>
<protein>
    <submittedName>
        <fullName evidence="8">Uncharacterized protein</fullName>
    </submittedName>
</protein>
<keyword evidence="2" id="KW-0677">Repeat</keyword>
<feature type="domain" description="Proteasome activator complex subunit 4 C-terminal" evidence="6">
    <location>
        <begin position="1725"/>
        <end position="1819"/>
    </location>
</feature>
<proteinExistence type="inferred from homology"/>
<dbReference type="PANTHER" id="PTHR32170">
    <property type="entry name" value="PROTEASOME ACTIVATOR COMPLEX SUBUNIT 4"/>
    <property type="match status" value="1"/>
</dbReference>
<dbReference type="EMBL" id="CAKKNE010000002">
    <property type="protein sequence ID" value="CAH0370071.1"/>
    <property type="molecule type" value="Genomic_DNA"/>
</dbReference>
<dbReference type="Pfam" id="PF11919">
    <property type="entry name" value="PSME4_C"/>
    <property type="match status" value="1"/>
</dbReference>
<dbReference type="InterPro" id="IPR032430">
    <property type="entry name" value="Blm10_mid"/>
</dbReference>
<reference evidence="8" key="1">
    <citation type="submission" date="2021-11" db="EMBL/GenBank/DDBJ databases">
        <authorList>
            <consortium name="Genoscope - CEA"/>
            <person name="William W."/>
        </authorList>
    </citation>
    <scope>NUCLEOTIDE SEQUENCE</scope>
</reference>
<dbReference type="GO" id="GO:0005829">
    <property type="term" value="C:cytosol"/>
    <property type="evidence" value="ECO:0007669"/>
    <property type="project" value="TreeGrafter"/>
</dbReference>
<dbReference type="GO" id="GO:0070628">
    <property type="term" value="F:proteasome binding"/>
    <property type="evidence" value="ECO:0007669"/>
    <property type="project" value="InterPro"/>
</dbReference>
<evidence type="ECO:0000256" key="3">
    <source>
        <dbReference type="ARBA" id="ARBA00022763"/>
    </source>
</evidence>
<evidence type="ECO:0000259" key="6">
    <source>
        <dbReference type="Pfam" id="PF11919"/>
    </source>
</evidence>
<feature type="domain" description="Proteasome activator Blm10 middle HEAT repeats region" evidence="7">
    <location>
        <begin position="358"/>
        <end position="504"/>
    </location>
</feature>
<dbReference type="OrthoDB" id="207086at2759"/>
<evidence type="ECO:0000256" key="4">
    <source>
        <dbReference type="ARBA" id="ARBA00023204"/>
    </source>
</evidence>
<dbReference type="GO" id="GO:0005634">
    <property type="term" value="C:nucleus"/>
    <property type="evidence" value="ECO:0007669"/>
    <property type="project" value="TreeGrafter"/>
</dbReference>
<sequence>MAQAIDIDVDDANRLPTHWLHAAYAGADAPALIAARKAEVAGLFLGDATERGVRDACARGDQAYVARACGTLKSLGDLRVPISARERCDWARACVDGANVADAPVASSERLYDMAGRLLTAPTTGAEVELRAIPNLPSFADTLRRTLAALDAAPDVANRERLSARRRALATLACNQRRLSTWGDAEVSEICAELEATISQLGPKAQDSLAALLALKIAAPTPNERSPLPPGAAERWCRRWEEWSRDGGSVEADAVWLTLLCRARKDPAQAAVLRRPPVATRIIAELIRAAQAGVGAARGATPRYARAAAGRYRWLAYAGCDAPAERCLRKLAKLALYLVSTEDVGLEPLARVCATLRPLYHPSNSGAWTSRLALLLSELSRECAKGAARRRAALKLPAGSRGVNGCVFEGSLPSRETTVKLAQLLAPLARAALYARHESMVLSAIGTLQNLSEAAPEVVADAIVPALGAALEEGSVLWAHQAPAALRCLAALVRPLFLRRRFLEDVELHVADSERFCREAFFDGRPKPGCRNDGSIVLMDPADAINAPLAGLLPNLLQAALDAVDPNDDAKTRCAFLFVDCVLRWLPLRDDDDTPFENAALDDVALRLGRDWAPRFLDRVFAVVDARDEKAHVPNQGAGRRHNAVLNQREDASAGLLRTVARRLLARMAPRLRAASQKRIGAYALNAESVAAKDAAGLCAAAVDCDPACTTAATTRLVETLFQRCLEALKDGDRMRAALAVRCVGGACRRLAPTQVARRLADIETMLDMSLAHGDKVVRRCGRKLLRDALRGLVETRCATAGVRDWPASGFGDVEDAAVAWRGPPAGDDLERTAAAVAGLIRRRAQEPLQKLIKEGGNRRAWLDGLRQFARGARGASAALTDGTEPLEVLGDAASPLSMRARGVDAVTAALGAGNRIVLTELLTAAMATISRDDKLARDAKVLRAAAKAARVLLCLRRSAHMGRSAQVLASVRAWRRHGTTDIMADYELSLVVGDDERMRRLYARRGADDAAERAAAHHLAWCLRSARNDAAVLKEGGRAAEAHDQLIGAVVRLTAHDYTDVRSACSEAIEWCWFYYAWALKPRLAPALREISGEPGALFAYKYEGPRPAAKRSSELFAAVAFAGSRRALRHVAGDPGLGELVCRAVCRKERGDLDQIDDDQKDDVAARFDGLWLWYALRYSIRPSNAEALVALARRGAQDATLHWRHRLVADVVLGHALAARDQDDGDDETWQYVAQGATDPQDAPTQRARLAVALRFSDRAARGGANKAPLALVTRVFAADGTALDPLHGLLDALCREHRRERARDQENGASARDSPVVEALLKQARHSEGSRLFPKATAPYASRGFRSRHARFAWGGALRAALRADADATDPFVEPLRRALRLLSPDHATAWADALRYAIAGKRAGAFARSRLCQAVQGEWRRRLDFGAPPPPALPSSAPPPAPAAAPNGSSSGSSWALAAKWLVVAPAVLAELGDSRDDAARRAAVAVADGLRAPLLDAAGHNFQAVRDRIGQSLAACYAVREAPEDVQRLAAMLDDADEDAKRRKRETAYGLLRHASRAGKVSIVAPLVDAAIDGCADAKQDHQALAAQSVGTLMASPALRLDAASTLGDRLMRGASHAKWRSRRAAAAALGAYAAARACLGDAAECTKVAQALSALLGDDTSEVRDAATGSFSVMAVIAAPAQRDAFCQAQLDRAKAALPIRRPPKRKKTAVVDVSGAQRLGAVTALGACVLAYPYDVPAHVPASLVALARHSHTTSSSNGGARHAAAVREAVRATFAEFKRTHAETWDFVRPLFSSEELDALADILSAGDYLV</sequence>
<gene>
    <name evidence="8" type="ORF">PECAL_2P32210</name>
</gene>
<evidence type="ECO:0000313" key="9">
    <source>
        <dbReference type="Proteomes" id="UP000789595"/>
    </source>
</evidence>
<dbReference type="InterPro" id="IPR016024">
    <property type="entry name" value="ARM-type_fold"/>
</dbReference>